<evidence type="ECO:0000313" key="12">
    <source>
        <dbReference type="EMBL" id="SHK28256.1"/>
    </source>
</evidence>
<dbReference type="SUPFAM" id="SSF103190">
    <property type="entry name" value="Sensory domain-like"/>
    <property type="match status" value="1"/>
</dbReference>
<keyword evidence="3 9" id="KW-0812">Transmembrane</keyword>
<keyword evidence="6 8" id="KW-0807">Transducer</keyword>
<dbReference type="SMART" id="SM00283">
    <property type="entry name" value="MA"/>
    <property type="match status" value="1"/>
</dbReference>
<dbReference type="OrthoDB" id="369336at2"/>
<evidence type="ECO:0000313" key="13">
    <source>
        <dbReference type="Proteomes" id="UP000184465"/>
    </source>
</evidence>
<dbReference type="Gene3D" id="6.10.340.10">
    <property type="match status" value="1"/>
</dbReference>
<comment type="subcellular location">
    <subcellularLocation>
        <location evidence="1">Cell membrane</location>
        <topology evidence="1">Multi-pass membrane protein</topology>
    </subcellularLocation>
</comment>
<evidence type="ECO:0000256" key="2">
    <source>
        <dbReference type="ARBA" id="ARBA00022475"/>
    </source>
</evidence>
<evidence type="ECO:0000256" key="7">
    <source>
        <dbReference type="ARBA" id="ARBA00029447"/>
    </source>
</evidence>
<dbReference type="PANTHER" id="PTHR32089:SF112">
    <property type="entry name" value="LYSOZYME-LIKE PROTEIN-RELATED"/>
    <property type="match status" value="1"/>
</dbReference>
<dbReference type="EMBL" id="FRAG01000042">
    <property type="protein sequence ID" value="SHK28256.1"/>
    <property type="molecule type" value="Genomic_DNA"/>
</dbReference>
<organism evidence="12 13">
    <name type="scientific">Paramaledivibacter caminithermalis (strain DSM 15212 / CIP 107654 / DViRD3)</name>
    <name type="common">Clostridium caminithermale</name>
    <dbReference type="NCBI Taxonomy" id="1121301"/>
    <lineage>
        <taxon>Bacteria</taxon>
        <taxon>Bacillati</taxon>
        <taxon>Bacillota</taxon>
        <taxon>Clostridia</taxon>
        <taxon>Peptostreptococcales</taxon>
        <taxon>Caminicellaceae</taxon>
        <taxon>Paramaledivibacter</taxon>
    </lineage>
</organism>
<evidence type="ECO:0000259" key="10">
    <source>
        <dbReference type="PROSITE" id="PS50111"/>
    </source>
</evidence>
<dbReference type="InterPro" id="IPR003660">
    <property type="entry name" value="HAMP_dom"/>
</dbReference>
<dbReference type="SUPFAM" id="SSF58104">
    <property type="entry name" value="Methyl-accepting chemotaxis protein (MCP) signaling domain"/>
    <property type="match status" value="1"/>
</dbReference>
<reference evidence="13" key="1">
    <citation type="submission" date="2016-11" db="EMBL/GenBank/DDBJ databases">
        <authorList>
            <person name="Varghese N."/>
            <person name="Submissions S."/>
        </authorList>
    </citation>
    <scope>NUCLEOTIDE SEQUENCE [LARGE SCALE GENOMIC DNA]</scope>
    <source>
        <strain evidence="13">DSM 15212 / CIP 107654 / DViRD3</strain>
    </source>
</reference>
<keyword evidence="5 9" id="KW-0472">Membrane</keyword>
<feature type="domain" description="Methyl-accepting transducer" evidence="10">
    <location>
        <begin position="393"/>
        <end position="650"/>
    </location>
</feature>
<proteinExistence type="inferred from homology"/>
<evidence type="ECO:0000256" key="4">
    <source>
        <dbReference type="ARBA" id="ARBA00022989"/>
    </source>
</evidence>
<evidence type="ECO:0000256" key="9">
    <source>
        <dbReference type="SAM" id="Phobius"/>
    </source>
</evidence>
<dbReference type="InterPro" id="IPR029151">
    <property type="entry name" value="Sensor-like_sf"/>
</dbReference>
<evidence type="ECO:0000256" key="6">
    <source>
        <dbReference type="ARBA" id="ARBA00023224"/>
    </source>
</evidence>
<evidence type="ECO:0000256" key="3">
    <source>
        <dbReference type="ARBA" id="ARBA00022692"/>
    </source>
</evidence>
<protein>
    <submittedName>
        <fullName evidence="12">Methyl-accepting chemotaxis protein</fullName>
    </submittedName>
</protein>
<feature type="domain" description="HAMP" evidence="11">
    <location>
        <begin position="319"/>
        <end position="374"/>
    </location>
</feature>
<sequence length="679" mass="75076">MEKKGSTYRKTTIKKKLIVVPLVVVFMVIAIIGGVSSWFMRDSLLKQMREDGLALAKQVVEQAENNASSLSIINSMLEDKIRAAAKTTIRNRKNLTSELLKEIAKDTGVDEIYWYNPEGKIIYSTIDSYLGWIPPEGHPVDKFKVSGKNELIEGIRKDSESDNYNKYGYVRYDDGSFVQVGISANDVEALTQRFNYQTLVTQIEKKQGVVYAAIIDENYQVLAHSNKNILGTVIEDEAIIRAVSSKEDYAVEYYYEPTGQDVYNVIVHIFADGVYKASLNIGLSVEEVYGAINRNIMIITISGISGFIILFILLLNFSNYAIRNINKLRKILDFMAEGDLTKELSQEDLRKADEFGDISKSLDVTKNSIKDMVRAISDISANIASSSEELAATSEQTALASTEIARTVDEIAKGATDQARETEKGAQDIKALGRGIEKNQSMMIDLNEALEKVERLKNDGIKILESLVEKTNQSQSASKDVYNVIMETNTSAEKINNASKMIRNIAEQTNLLALNAAIEAARAGEAGKGFAVVADEIRKLAEDSNKFTDEISEIIQELNSKTEVAVHTMDGVSNIVSQQTQSVEETNLKFEGISRAIDNIVQILCKLNDYSKEMESKKSSIIAMIENLSAISQENAAGTQEVAASVEEQTASMSDVSHASEALAKLAEEMQASISKFKY</sequence>
<dbReference type="PROSITE" id="PS50111">
    <property type="entry name" value="CHEMOTAXIS_TRANSDUC_2"/>
    <property type="match status" value="1"/>
</dbReference>
<gene>
    <name evidence="12" type="ORF">SAMN02745912_02866</name>
</gene>
<dbReference type="AlphaFoldDB" id="A0A1M6R747"/>
<dbReference type="SMART" id="SM00304">
    <property type="entry name" value="HAMP"/>
    <property type="match status" value="2"/>
</dbReference>
<evidence type="ECO:0000256" key="1">
    <source>
        <dbReference type="ARBA" id="ARBA00004651"/>
    </source>
</evidence>
<feature type="transmembrane region" description="Helical" evidence="9">
    <location>
        <begin position="296"/>
        <end position="322"/>
    </location>
</feature>
<evidence type="ECO:0000256" key="5">
    <source>
        <dbReference type="ARBA" id="ARBA00023136"/>
    </source>
</evidence>
<dbReference type="InterPro" id="IPR033463">
    <property type="entry name" value="sCache_3"/>
</dbReference>
<dbReference type="GO" id="GO:0005886">
    <property type="term" value="C:plasma membrane"/>
    <property type="evidence" value="ECO:0007669"/>
    <property type="project" value="UniProtKB-SubCell"/>
</dbReference>
<feature type="transmembrane region" description="Helical" evidence="9">
    <location>
        <begin position="20"/>
        <end position="40"/>
    </location>
</feature>
<dbReference type="RefSeq" id="WP_073151458.1">
    <property type="nucleotide sequence ID" value="NZ_FRAG01000042.1"/>
</dbReference>
<dbReference type="PROSITE" id="PS50885">
    <property type="entry name" value="HAMP"/>
    <property type="match status" value="1"/>
</dbReference>
<dbReference type="InterPro" id="IPR004089">
    <property type="entry name" value="MCPsignal_dom"/>
</dbReference>
<dbReference type="Proteomes" id="UP000184465">
    <property type="component" value="Unassembled WGS sequence"/>
</dbReference>
<evidence type="ECO:0000259" key="11">
    <source>
        <dbReference type="PROSITE" id="PS50885"/>
    </source>
</evidence>
<keyword evidence="13" id="KW-1185">Reference proteome</keyword>
<keyword evidence="4 9" id="KW-1133">Transmembrane helix</keyword>
<comment type="similarity">
    <text evidence="7">Belongs to the methyl-accepting chemotaxis (MCP) protein family.</text>
</comment>
<dbReference type="STRING" id="1121301.SAMN02745912_02866"/>
<dbReference type="Gene3D" id="1.10.287.950">
    <property type="entry name" value="Methyl-accepting chemotaxis protein"/>
    <property type="match status" value="1"/>
</dbReference>
<accession>A0A1M6R747</accession>
<evidence type="ECO:0000256" key="8">
    <source>
        <dbReference type="PROSITE-ProRule" id="PRU00284"/>
    </source>
</evidence>
<dbReference type="Pfam" id="PF00015">
    <property type="entry name" value="MCPsignal"/>
    <property type="match status" value="1"/>
</dbReference>
<dbReference type="Pfam" id="PF17203">
    <property type="entry name" value="sCache_3_2"/>
    <property type="match status" value="1"/>
</dbReference>
<keyword evidence="2" id="KW-1003">Cell membrane</keyword>
<dbReference type="PANTHER" id="PTHR32089">
    <property type="entry name" value="METHYL-ACCEPTING CHEMOTAXIS PROTEIN MCPB"/>
    <property type="match status" value="1"/>
</dbReference>
<name>A0A1M6R747_PARC5</name>
<dbReference type="GO" id="GO:0007165">
    <property type="term" value="P:signal transduction"/>
    <property type="evidence" value="ECO:0007669"/>
    <property type="project" value="UniProtKB-KW"/>
</dbReference>